<keyword evidence="5" id="KW-1185">Reference proteome</keyword>
<feature type="compositionally biased region" description="Basic residues" evidence="1">
    <location>
        <begin position="106"/>
        <end position="120"/>
    </location>
</feature>
<name>A0A375H5B9_9BURK</name>
<dbReference type="EMBL" id="OFTC01000028">
    <property type="protein sequence ID" value="SOZ36874.1"/>
    <property type="molecule type" value="Genomic_DNA"/>
</dbReference>
<evidence type="ECO:0000313" key="4">
    <source>
        <dbReference type="Proteomes" id="UP000255168"/>
    </source>
</evidence>
<evidence type="ECO:0000313" key="5">
    <source>
        <dbReference type="Proteomes" id="UP000256710"/>
    </source>
</evidence>
<dbReference type="EMBL" id="LT984806">
    <property type="protein sequence ID" value="SPD45449.1"/>
    <property type="molecule type" value="Genomic_DNA"/>
</dbReference>
<sequence>MGDRRGVAAVLRRLQCAGGHAAFAGVALRRRRARGGARRLQHHPGAGPVPGRCRRRLAAQARGPQCRVRRLRGGAVAVAYNRLEHEGAAGARAGSRTGDRGLSRRPLSHHFVKHSGRKEA</sequence>
<evidence type="ECO:0000313" key="3">
    <source>
        <dbReference type="EMBL" id="SPD45449.1"/>
    </source>
</evidence>
<reference evidence="4 5" key="1">
    <citation type="submission" date="2018-01" db="EMBL/GenBank/DDBJ databases">
        <authorList>
            <person name="Clerissi C."/>
        </authorList>
    </citation>
    <scope>NUCLEOTIDE SEQUENCE [LARGE SCALE GENOMIC DNA]</scope>
    <source>
        <strain evidence="2">Cupriavidus taiwanensis STM 6082</strain>
        <strain evidence="3">Cupriavidus taiwanensis STM 6160</strain>
    </source>
</reference>
<feature type="region of interest" description="Disordered" evidence="1">
    <location>
        <begin position="86"/>
        <end position="120"/>
    </location>
</feature>
<evidence type="ECO:0000256" key="1">
    <source>
        <dbReference type="SAM" id="MobiDB-lite"/>
    </source>
</evidence>
<dbReference type="Proteomes" id="UP000256710">
    <property type="component" value="Unassembled WGS sequence"/>
</dbReference>
<dbReference type="AlphaFoldDB" id="A0A375H5B9"/>
<evidence type="ECO:0000313" key="2">
    <source>
        <dbReference type="EMBL" id="SOZ36874.1"/>
    </source>
</evidence>
<dbReference type="Proteomes" id="UP000255168">
    <property type="component" value="Chromosome I"/>
</dbReference>
<proteinExistence type="predicted"/>
<protein>
    <submittedName>
        <fullName evidence="3">Uncharacterized protein</fullName>
    </submittedName>
</protein>
<accession>A0A375H5B9</accession>
<gene>
    <name evidence="2" type="ORF">CBM2605_A60118</name>
    <name evidence="3" type="ORF">CBM2607_10386</name>
</gene>
<organism evidence="3 4">
    <name type="scientific">Cupriavidus neocaledonicus</name>
    <dbReference type="NCBI Taxonomy" id="1040979"/>
    <lineage>
        <taxon>Bacteria</taxon>
        <taxon>Pseudomonadati</taxon>
        <taxon>Pseudomonadota</taxon>
        <taxon>Betaproteobacteria</taxon>
        <taxon>Burkholderiales</taxon>
        <taxon>Burkholderiaceae</taxon>
        <taxon>Cupriavidus</taxon>
    </lineage>
</organism>